<dbReference type="AlphaFoldDB" id="A0A918XUH1"/>
<evidence type="ECO:0000313" key="3">
    <source>
        <dbReference type="EMBL" id="GHD55405.1"/>
    </source>
</evidence>
<dbReference type="Gene3D" id="3.40.50.720">
    <property type="entry name" value="NAD(P)-binding Rossmann-like Domain"/>
    <property type="match status" value="1"/>
</dbReference>
<gene>
    <name evidence="3" type="ORF">GCM10017083_34280</name>
</gene>
<dbReference type="PANTHER" id="PTHR42879">
    <property type="entry name" value="3-OXOACYL-(ACYL-CARRIER-PROTEIN) REDUCTASE"/>
    <property type="match status" value="1"/>
</dbReference>
<comment type="caution">
    <text evidence="3">The sequence shown here is derived from an EMBL/GenBank/DDBJ whole genome shotgun (WGS) entry which is preliminary data.</text>
</comment>
<reference evidence="3" key="2">
    <citation type="submission" date="2020-09" db="EMBL/GenBank/DDBJ databases">
        <authorList>
            <person name="Sun Q."/>
            <person name="Kim S."/>
        </authorList>
    </citation>
    <scope>NUCLEOTIDE SEQUENCE</scope>
    <source>
        <strain evidence="3">KCTC 42651</strain>
    </source>
</reference>
<protein>
    <submittedName>
        <fullName evidence="3">Oxidoreductase</fullName>
    </submittedName>
</protein>
<dbReference type="InterPro" id="IPR057326">
    <property type="entry name" value="KR_dom"/>
</dbReference>
<dbReference type="CDD" id="cd05233">
    <property type="entry name" value="SDR_c"/>
    <property type="match status" value="1"/>
</dbReference>
<dbReference type="EMBL" id="BMZS01000008">
    <property type="protein sequence ID" value="GHD55405.1"/>
    <property type="molecule type" value="Genomic_DNA"/>
</dbReference>
<proteinExistence type="inferred from homology"/>
<dbReference type="Proteomes" id="UP000630353">
    <property type="component" value="Unassembled WGS sequence"/>
</dbReference>
<accession>A0A918XUH1</accession>
<evidence type="ECO:0000259" key="2">
    <source>
        <dbReference type="SMART" id="SM00822"/>
    </source>
</evidence>
<reference evidence="3" key="1">
    <citation type="journal article" date="2014" name="Int. J. Syst. Evol. Microbiol.">
        <title>Complete genome sequence of Corynebacterium casei LMG S-19264T (=DSM 44701T), isolated from a smear-ripened cheese.</title>
        <authorList>
            <consortium name="US DOE Joint Genome Institute (JGI-PGF)"/>
            <person name="Walter F."/>
            <person name="Albersmeier A."/>
            <person name="Kalinowski J."/>
            <person name="Ruckert C."/>
        </authorList>
    </citation>
    <scope>NUCLEOTIDE SEQUENCE</scope>
    <source>
        <strain evidence="3">KCTC 42651</strain>
    </source>
</reference>
<feature type="domain" description="Ketoreductase" evidence="2">
    <location>
        <begin position="11"/>
        <end position="194"/>
    </location>
</feature>
<name>A0A918XUH1_9PROT</name>
<dbReference type="RefSeq" id="WP_189991850.1">
    <property type="nucleotide sequence ID" value="NZ_BMZS01000008.1"/>
</dbReference>
<dbReference type="InterPro" id="IPR050259">
    <property type="entry name" value="SDR"/>
</dbReference>
<dbReference type="SMART" id="SM00822">
    <property type="entry name" value="PKS_KR"/>
    <property type="match status" value="1"/>
</dbReference>
<evidence type="ECO:0000313" key="4">
    <source>
        <dbReference type="Proteomes" id="UP000630353"/>
    </source>
</evidence>
<dbReference type="PRINTS" id="PR00081">
    <property type="entry name" value="GDHRDH"/>
</dbReference>
<dbReference type="InterPro" id="IPR002347">
    <property type="entry name" value="SDR_fam"/>
</dbReference>
<dbReference type="SUPFAM" id="SSF51735">
    <property type="entry name" value="NAD(P)-binding Rossmann-fold domains"/>
    <property type="match status" value="1"/>
</dbReference>
<sequence length="267" mass="28775">MKAFDMDLSGRTALVTGSTRGIGYATAAGLAAMGARVLVNGRTEETVHHAIGELRVRVPDGDFGSAPGDLGTVAGCEDVIAMAPDVDILVNNTGIYEPKPFEDTPDDDWQRMFDVNVMSGVRLTRHYLPKMLDKDWGRVVFVSSESAIFIPADMIHYGFSKAAQLAIARGCAELTKGTRVTVNSVLPGPTWVEAQVERVAARAETMGISAEEFKRRTFTERRPTSLLQRYAEPDEVASLICYTCSPAAAATNGAALRCDGGIVRTPF</sequence>
<evidence type="ECO:0000256" key="1">
    <source>
        <dbReference type="ARBA" id="ARBA00006484"/>
    </source>
</evidence>
<comment type="similarity">
    <text evidence="1">Belongs to the short-chain dehydrogenases/reductases (SDR) family.</text>
</comment>
<keyword evidence="4" id="KW-1185">Reference proteome</keyword>
<dbReference type="InterPro" id="IPR036291">
    <property type="entry name" value="NAD(P)-bd_dom_sf"/>
</dbReference>
<organism evidence="3 4">
    <name type="scientific">Thalassobaculum fulvum</name>
    <dbReference type="NCBI Taxonomy" id="1633335"/>
    <lineage>
        <taxon>Bacteria</taxon>
        <taxon>Pseudomonadati</taxon>
        <taxon>Pseudomonadota</taxon>
        <taxon>Alphaproteobacteria</taxon>
        <taxon>Rhodospirillales</taxon>
        <taxon>Thalassobaculaceae</taxon>
        <taxon>Thalassobaculum</taxon>
    </lineage>
</organism>
<dbReference type="Pfam" id="PF00106">
    <property type="entry name" value="adh_short"/>
    <property type="match status" value="1"/>
</dbReference>